<dbReference type="Pfam" id="PF03081">
    <property type="entry name" value="Exo70_C"/>
    <property type="match status" value="2"/>
</dbReference>
<organism evidence="6 7">
    <name type="scientific">Castanea mollissima</name>
    <name type="common">Chinese chestnut</name>
    <dbReference type="NCBI Taxonomy" id="60419"/>
    <lineage>
        <taxon>Eukaryota</taxon>
        <taxon>Viridiplantae</taxon>
        <taxon>Streptophyta</taxon>
        <taxon>Embryophyta</taxon>
        <taxon>Tracheophyta</taxon>
        <taxon>Spermatophyta</taxon>
        <taxon>Magnoliopsida</taxon>
        <taxon>eudicotyledons</taxon>
        <taxon>Gunneridae</taxon>
        <taxon>Pentapetalae</taxon>
        <taxon>rosids</taxon>
        <taxon>fabids</taxon>
        <taxon>Fagales</taxon>
        <taxon>Fagaceae</taxon>
        <taxon>Castanea</taxon>
    </lineage>
</organism>
<dbReference type="PANTHER" id="PTHR12542:SF142">
    <property type="entry name" value="EXOCYST SUBUNIT EXO70 FAMILY PROTEIN"/>
    <property type="match status" value="1"/>
</dbReference>
<reference evidence="6" key="1">
    <citation type="submission" date="2020-03" db="EMBL/GenBank/DDBJ databases">
        <title>Castanea mollissima Vanexum genome sequencing.</title>
        <authorList>
            <person name="Staton M."/>
        </authorList>
    </citation>
    <scope>NUCLEOTIDE SEQUENCE</scope>
    <source>
        <tissue evidence="6">Leaf</tissue>
    </source>
</reference>
<evidence type="ECO:0000313" key="7">
    <source>
        <dbReference type="Proteomes" id="UP000737018"/>
    </source>
</evidence>
<sequence>MSLIDGDGASKSEEDRFALAEKVILRWDLSSEGSRRSLNWGDSGDESGEYFSAIDETLNLMDELSVRSDSEIVDRAYSAIQHAMSRLEDEFRQVLIGNTVPLDTERLYGSIRRYDDEDDDEDGGEFESFSEDDRSSRYHERGPSLDDNASVDLIDPKAVDELREIATRMIRSGFDKECIQVYSTVHHDALDECLVILGIEKLSIEEVQKIDWNSLDEKMKKWIQAVKIVVRLILSGEKSLCDQIFCGADETKEICFNETVKGCVMQLLNFGEAVAIGRRSPEKLFRILDMYDVMAEAFARLEVLVTDDVVINEARDVLSRLGEAACGTFVEFENAVQSESLKEPMQSGEIHPLTRYVMDYVKLIVEYSDTLNFLLEIREDDDQLETLRNGDSDSLKLTLKVKDSDLGGLFGNNWVREPRGQMRIYAWNYFWASWTKVSHCLKDDEIGGSSSNASRVALKEKIKNFNTYFEEIYRVQTAWKVPDAKLRKELRIFISKKVIPDYRSFMGRFGNQVESGRHAGNYMKYTADDLENYLLDLFEGSPRVLHEEKKYIG</sequence>
<dbReference type="InterPro" id="IPR046364">
    <property type="entry name" value="Exo70_C"/>
</dbReference>
<feature type="domain" description="Exocyst complex subunit Exo70 C-terminal" evidence="5">
    <location>
        <begin position="400"/>
        <end position="536"/>
    </location>
</feature>
<dbReference type="GO" id="GO:0005546">
    <property type="term" value="F:phosphatidylinositol-4,5-bisphosphate binding"/>
    <property type="evidence" value="ECO:0007669"/>
    <property type="project" value="InterPro"/>
</dbReference>
<dbReference type="SUPFAM" id="SSF74788">
    <property type="entry name" value="Cullin repeat-like"/>
    <property type="match status" value="1"/>
</dbReference>
<keyword evidence="7" id="KW-1185">Reference proteome</keyword>
<name>A0A8J4RPY9_9ROSI</name>
<dbReference type="Gene3D" id="1.20.1280.170">
    <property type="entry name" value="Exocyst complex component Exo70"/>
    <property type="match status" value="2"/>
</dbReference>
<comment type="similarity">
    <text evidence="1 3">Belongs to the EXO70 family.</text>
</comment>
<dbReference type="PANTHER" id="PTHR12542">
    <property type="entry name" value="EXOCYST COMPLEX PROTEIN EXO70"/>
    <property type="match status" value="1"/>
</dbReference>
<evidence type="ECO:0000313" key="6">
    <source>
        <dbReference type="EMBL" id="KAF3973980.1"/>
    </source>
</evidence>
<comment type="caution">
    <text evidence="6">The sequence shown here is derived from an EMBL/GenBank/DDBJ whole genome shotgun (WGS) entry which is preliminary data.</text>
</comment>
<feature type="region of interest" description="Disordered" evidence="4">
    <location>
        <begin position="113"/>
        <end position="144"/>
    </location>
</feature>
<accession>A0A8J4RPY9</accession>
<dbReference type="Pfam" id="PF20669">
    <property type="entry name" value="Exo70_N"/>
    <property type="match status" value="1"/>
</dbReference>
<feature type="compositionally biased region" description="Acidic residues" evidence="4">
    <location>
        <begin position="116"/>
        <end position="130"/>
    </location>
</feature>
<evidence type="ECO:0000256" key="2">
    <source>
        <dbReference type="ARBA" id="ARBA00022448"/>
    </source>
</evidence>
<evidence type="ECO:0000256" key="1">
    <source>
        <dbReference type="ARBA" id="ARBA00006756"/>
    </source>
</evidence>
<dbReference type="GO" id="GO:0015031">
    <property type="term" value="P:protein transport"/>
    <property type="evidence" value="ECO:0007669"/>
    <property type="project" value="UniProtKB-KW"/>
</dbReference>
<feature type="domain" description="Exocyst complex subunit Exo70 C-terminal" evidence="5">
    <location>
        <begin position="220"/>
        <end position="386"/>
    </location>
</feature>
<dbReference type="InterPro" id="IPR004140">
    <property type="entry name" value="Exo70"/>
</dbReference>
<dbReference type="OrthoDB" id="1922221at2759"/>
<keyword evidence="3" id="KW-0268">Exocytosis</keyword>
<evidence type="ECO:0000256" key="4">
    <source>
        <dbReference type="SAM" id="MobiDB-lite"/>
    </source>
</evidence>
<dbReference type="Proteomes" id="UP000737018">
    <property type="component" value="Unassembled WGS sequence"/>
</dbReference>
<proteinExistence type="inferred from homology"/>
<feature type="compositionally biased region" description="Basic and acidic residues" evidence="4">
    <location>
        <begin position="131"/>
        <end position="144"/>
    </location>
</feature>
<gene>
    <name evidence="6" type="ORF">CMV_002651</name>
</gene>
<dbReference type="GO" id="GO:0000145">
    <property type="term" value="C:exocyst"/>
    <property type="evidence" value="ECO:0007669"/>
    <property type="project" value="InterPro"/>
</dbReference>
<dbReference type="EMBL" id="JRKL02000194">
    <property type="protein sequence ID" value="KAF3973980.1"/>
    <property type="molecule type" value="Genomic_DNA"/>
</dbReference>
<dbReference type="InterPro" id="IPR016159">
    <property type="entry name" value="Cullin_repeat-like_dom_sf"/>
</dbReference>
<keyword evidence="3" id="KW-0653">Protein transport</keyword>
<protein>
    <recommendedName>
        <fullName evidence="3">Exocyst subunit Exo70 family protein</fullName>
    </recommendedName>
</protein>
<evidence type="ECO:0000259" key="5">
    <source>
        <dbReference type="Pfam" id="PF03081"/>
    </source>
</evidence>
<dbReference type="AlphaFoldDB" id="A0A8J4RPY9"/>
<keyword evidence="2 3" id="KW-0813">Transport</keyword>
<dbReference type="GO" id="GO:0006887">
    <property type="term" value="P:exocytosis"/>
    <property type="evidence" value="ECO:0007669"/>
    <property type="project" value="UniProtKB-KW"/>
</dbReference>
<comment type="function">
    <text evidence="3">Component of the exocyst complex.</text>
</comment>
<evidence type="ECO:0000256" key="3">
    <source>
        <dbReference type="RuleBase" id="RU365026"/>
    </source>
</evidence>